<dbReference type="EMBL" id="ASQA01000037">
    <property type="protein sequence ID" value="ETT81427.1"/>
    <property type="molecule type" value="Genomic_DNA"/>
</dbReference>
<keyword evidence="10" id="KW-1185">Reference proteome</keyword>
<evidence type="ECO:0000256" key="5">
    <source>
        <dbReference type="ARBA" id="ARBA00022989"/>
    </source>
</evidence>
<keyword evidence="6 8" id="KW-0472">Membrane</keyword>
<organism evidence="9 10">
    <name type="scientific">Viridibacillus arenosi FSL R5-213</name>
    <dbReference type="NCBI Taxonomy" id="1227360"/>
    <lineage>
        <taxon>Bacteria</taxon>
        <taxon>Bacillati</taxon>
        <taxon>Bacillota</taxon>
        <taxon>Bacilli</taxon>
        <taxon>Bacillales</taxon>
        <taxon>Caryophanaceae</taxon>
        <taxon>Viridibacillus</taxon>
    </lineage>
</organism>
<comment type="subcellular location">
    <subcellularLocation>
        <location evidence="1 7">Cell membrane</location>
        <topology evidence="1 7">Multi-pass membrane protein</topology>
    </subcellularLocation>
</comment>
<dbReference type="GO" id="GO:0005886">
    <property type="term" value="C:plasma membrane"/>
    <property type="evidence" value="ECO:0007669"/>
    <property type="project" value="UniProtKB-SubCell"/>
</dbReference>
<feature type="transmembrane region" description="Helical" evidence="8">
    <location>
        <begin position="57"/>
        <end position="78"/>
    </location>
</feature>
<keyword evidence="2" id="KW-0813">Transport</keyword>
<dbReference type="GO" id="GO:0022857">
    <property type="term" value="F:transmembrane transporter activity"/>
    <property type="evidence" value="ECO:0007669"/>
    <property type="project" value="InterPro"/>
</dbReference>
<evidence type="ECO:0000313" key="10">
    <source>
        <dbReference type="Proteomes" id="UP000019062"/>
    </source>
</evidence>
<dbReference type="InterPro" id="IPR037185">
    <property type="entry name" value="EmrE-like"/>
</dbReference>
<feature type="transmembrane region" description="Helical" evidence="8">
    <location>
        <begin position="29"/>
        <end position="50"/>
    </location>
</feature>
<dbReference type="InterPro" id="IPR000390">
    <property type="entry name" value="Small_drug/metabolite_transptr"/>
</dbReference>
<dbReference type="Gene3D" id="1.10.3730.20">
    <property type="match status" value="1"/>
</dbReference>
<evidence type="ECO:0000256" key="3">
    <source>
        <dbReference type="ARBA" id="ARBA00022475"/>
    </source>
</evidence>
<evidence type="ECO:0000256" key="1">
    <source>
        <dbReference type="ARBA" id="ARBA00004651"/>
    </source>
</evidence>
<comment type="caution">
    <text evidence="9">The sequence shown here is derived from an EMBL/GenBank/DDBJ whole genome shotgun (WGS) entry which is preliminary data.</text>
</comment>
<dbReference type="Pfam" id="PF00893">
    <property type="entry name" value="Multi_Drug_Res"/>
    <property type="match status" value="1"/>
</dbReference>
<evidence type="ECO:0000256" key="2">
    <source>
        <dbReference type="ARBA" id="ARBA00022448"/>
    </source>
</evidence>
<evidence type="ECO:0000256" key="7">
    <source>
        <dbReference type="RuleBase" id="RU003942"/>
    </source>
</evidence>
<dbReference type="SUPFAM" id="SSF103481">
    <property type="entry name" value="Multidrug resistance efflux transporter EmrE"/>
    <property type="match status" value="1"/>
</dbReference>
<dbReference type="PATRIC" id="fig|1227360.4.peg.3705"/>
<keyword evidence="4 7" id="KW-0812">Transmembrane</keyword>
<feature type="transmembrane region" description="Helical" evidence="8">
    <location>
        <begin position="84"/>
        <end position="102"/>
    </location>
</feature>
<keyword evidence="5 8" id="KW-1133">Transmembrane helix</keyword>
<gene>
    <name evidence="9" type="ORF">C176_18232</name>
</gene>
<name>W4EN12_9BACL</name>
<reference evidence="9 10" key="1">
    <citation type="journal article" date="2014" name="BMC Genomics">
        <title>Genomic comparison of sporeforming bacilli isolated from milk.</title>
        <authorList>
            <person name="Moreno Switt A.I."/>
            <person name="Andrus A.D."/>
            <person name="Ranieri M.L."/>
            <person name="Orsi R.H."/>
            <person name="Ivy R."/>
            <person name="den Bakker H.C."/>
            <person name="Martin N.H."/>
            <person name="Wiedmann M."/>
            <person name="Boor K.J."/>
        </authorList>
    </citation>
    <scope>NUCLEOTIDE SEQUENCE [LARGE SCALE GENOMIC DNA]</scope>
    <source>
        <strain evidence="9 10">FSL R5-213</strain>
    </source>
</reference>
<dbReference type="PANTHER" id="PTHR30561:SF1">
    <property type="entry name" value="MULTIDRUG TRANSPORTER EMRE"/>
    <property type="match status" value="1"/>
</dbReference>
<dbReference type="PANTHER" id="PTHR30561">
    <property type="entry name" value="SMR FAMILY PROTON-DEPENDENT DRUG EFFLUX TRANSPORTER SUGE"/>
    <property type="match status" value="1"/>
</dbReference>
<protein>
    <submittedName>
        <fullName evidence="9">Multidrug resistance protein, SMR family</fullName>
    </submittedName>
</protein>
<dbReference type="eggNOG" id="COG2076">
    <property type="taxonomic scope" value="Bacteria"/>
</dbReference>
<evidence type="ECO:0000256" key="6">
    <source>
        <dbReference type="ARBA" id="ARBA00023136"/>
    </source>
</evidence>
<evidence type="ECO:0000313" key="9">
    <source>
        <dbReference type="EMBL" id="ETT81427.1"/>
    </source>
</evidence>
<proteinExistence type="inferred from homology"/>
<dbReference type="FunFam" id="1.10.3730.20:FF:000001">
    <property type="entry name" value="Quaternary ammonium compound resistance transporter SugE"/>
    <property type="match status" value="1"/>
</dbReference>
<dbReference type="Proteomes" id="UP000019062">
    <property type="component" value="Unassembled WGS sequence"/>
</dbReference>
<keyword evidence="3" id="KW-1003">Cell membrane</keyword>
<evidence type="ECO:0000256" key="4">
    <source>
        <dbReference type="ARBA" id="ARBA00022692"/>
    </source>
</evidence>
<dbReference type="AlphaFoldDB" id="W4EN12"/>
<dbReference type="RefSeq" id="WP_038189201.1">
    <property type="nucleotide sequence ID" value="NZ_ASQA01000037.1"/>
</dbReference>
<accession>W4EN12</accession>
<dbReference type="InterPro" id="IPR045324">
    <property type="entry name" value="Small_multidrug_res"/>
</dbReference>
<sequence length="120" mass="13285">MHWIYLCLAIIFEVGGTTSMKLSEGFSRLYPSILMIVFYLGSFIFLTLSLKNLDVSVAYAIWSGVGIVIITLIGFFMFQEGLSTVKAVSIILILIGVVTLNMESKHSGSIEEISQIKENI</sequence>
<evidence type="ECO:0000256" key="8">
    <source>
        <dbReference type="SAM" id="Phobius"/>
    </source>
</evidence>
<comment type="similarity">
    <text evidence="7">Belongs to the drug/metabolite transporter (DMT) superfamily. Small multidrug resistance (SMR) (TC 2.A.7.1) family.</text>
</comment>